<reference evidence="3 4" key="1">
    <citation type="journal article" date="2016" name="Nat. Commun.">
        <title>Thousands of microbial genomes shed light on interconnected biogeochemical processes in an aquifer system.</title>
        <authorList>
            <person name="Anantharaman K."/>
            <person name="Brown C.T."/>
            <person name="Hug L.A."/>
            <person name="Sharon I."/>
            <person name="Castelle C.J."/>
            <person name="Probst A.J."/>
            <person name="Thomas B.C."/>
            <person name="Singh A."/>
            <person name="Wilkins M.J."/>
            <person name="Karaoz U."/>
            <person name="Brodie E.L."/>
            <person name="Williams K.H."/>
            <person name="Hubbard S.S."/>
            <person name="Banfield J.F."/>
        </authorList>
    </citation>
    <scope>NUCLEOTIDE SEQUENCE [LARGE SCALE GENOMIC DNA]</scope>
</reference>
<sequence length="133" mass="15087">MVNYSLEEFHRDCLILSAQIVDDFQPTCIVMLVRGGVSVGAWISQSFETKLIYTSACFPSGGVSGKILFVSDICRSAETIRKVFNNTLSREILVTYKLACIHYSPTESDLVPDFYVRKISSDDWIVYPWESTR</sequence>
<dbReference type="Gene3D" id="3.40.50.2020">
    <property type="match status" value="2"/>
</dbReference>
<evidence type="ECO:0008006" key="5">
    <source>
        <dbReference type="Google" id="ProtNLM"/>
    </source>
</evidence>
<dbReference type="Proteomes" id="UP000176444">
    <property type="component" value="Unassembled WGS sequence"/>
</dbReference>
<protein>
    <recommendedName>
        <fullName evidence="5">Phosphoribosyltransferase domain-containing protein</fullName>
    </recommendedName>
</protein>
<keyword evidence="2" id="KW-0808">Transferase</keyword>
<evidence type="ECO:0000256" key="1">
    <source>
        <dbReference type="ARBA" id="ARBA00022676"/>
    </source>
</evidence>
<gene>
    <name evidence="3" type="ORF">A2713_01480</name>
</gene>
<dbReference type="PANTHER" id="PTHR43363">
    <property type="entry name" value="HYPOXANTHINE PHOSPHORIBOSYLTRANSFERASE"/>
    <property type="match status" value="1"/>
</dbReference>
<accession>A0A1F4UP35</accession>
<dbReference type="SUPFAM" id="SSF53271">
    <property type="entry name" value="PRTase-like"/>
    <property type="match status" value="1"/>
</dbReference>
<dbReference type="InterPro" id="IPR029057">
    <property type="entry name" value="PRTase-like"/>
</dbReference>
<dbReference type="AlphaFoldDB" id="A0A1F4UP35"/>
<evidence type="ECO:0000313" key="3">
    <source>
        <dbReference type="EMBL" id="OGC46704.1"/>
    </source>
</evidence>
<comment type="caution">
    <text evidence="3">The sequence shown here is derived from an EMBL/GenBank/DDBJ whole genome shotgun (WGS) entry which is preliminary data.</text>
</comment>
<dbReference type="GO" id="GO:0016757">
    <property type="term" value="F:glycosyltransferase activity"/>
    <property type="evidence" value="ECO:0007669"/>
    <property type="project" value="UniProtKB-KW"/>
</dbReference>
<keyword evidence="1" id="KW-0328">Glycosyltransferase</keyword>
<dbReference type="PANTHER" id="PTHR43363:SF1">
    <property type="entry name" value="HYPOXANTHINE-GUANINE PHOSPHORIBOSYLTRANSFERASE"/>
    <property type="match status" value="1"/>
</dbReference>
<proteinExistence type="predicted"/>
<evidence type="ECO:0000313" key="4">
    <source>
        <dbReference type="Proteomes" id="UP000176444"/>
    </source>
</evidence>
<organism evidence="3 4">
    <name type="scientific">candidate division WWE3 bacterium RIFCSPHIGHO2_01_FULL_35_17</name>
    <dbReference type="NCBI Taxonomy" id="1802614"/>
    <lineage>
        <taxon>Bacteria</taxon>
        <taxon>Katanobacteria</taxon>
    </lineage>
</organism>
<name>A0A1F4UP35_UNCKA</name>
<dbReference type="EMBL" id="MEUX01000031">
    <property type="protein sequence ID" value="OGC46704.1"/>
    <property type="molecule type" value="Genomic_DNA"/>
</dbReference>
<evidence type="ECO:0000256" key="2">
    <source>
        <dbReference type="ARBA" id="ARBA00022679"/>
    </source>
</evidence>